<keyword evidence="2" id="KW-1185">Reference proteome</keyword>
<protein>
    <recommendedName>
        <fullName evidence="3">DUF4258 domain-containing protein</fullName>
    </recommendedName>
</protein>
<accession>A0ABX1GVR2</accession>
<dbReference type="EMBL" id="JAAWWP010000001">
    <property type="protein sequence ID" value="NKI39828.1"/>
    <property type="molecule type" value="Genomic_DNA"/>
</dbReference>
<evidence type="ECO:0008006" key="3">
    <source>
        <dbReference type="Google" id="ProtNLM"/>
    </source>
</evidence>
<sequence>MQERGLMPSVVENTIRVGESMPGKRAGTTAYYEAENHVTVITDTATGRVVTVSSGRIKQ</sequence>
<proteinExistence type="predicted"/>
<reference evidence="1 2" key="1">
    <citation type="submission" date="2020-04" db="EMBL/GenBank/DDBJ databases">
        <title>Phylogenetic Diversity and Antibacterial Activity against Ralstonia solanacearum of Endophytic Actinomycete Isolated from Moss.</title>
        <authorList>
            <person name="Zhuang X."/>
        </authorList>
    </citation>
    <scope>NUCLEOTIDE SEQUENCE [LARGE SCALE GENOMIC DNA]</scope>
    <source>
        <strain evidence="1 2">LD120</strain>
    </source>
</reference>
<name>A0ABX1GVR2_9ACTN</name>
<evidence type="ECO:0000313" key="1">
    <source>
        <dbReference type="EMBL" id="NKI39828.1"/>
    </source>
</evidence>
<comment type="caution">
    <text evidence="1">The sequence shown here is derived from an EMBL/GenBank/DDBJ whole genome shotgun (WGS) entry which is preliminary data.</text>
</comment>
<evidence type="ECO:0000313" key="2">
    <source>
        <dbReference type="Proteomes" id="UP000772196"/>
    </source>
</evidence>
<organism evidence="1 2">
    <name type="scientific">Streptomyces physcomitrii</name>
    <dbReference type="NCBI Taxonomy" id="2724184"/>
    <lineage>
        <taxon>Bacteria</taxon>
        <taxon>Bacillati</taxon>
        <taxon>Actinomycetota</taxon>
        <taxon>Actinomycetes</taxon>
        <taxon>Kitasatosporales</taxon>
        <taxon>Streptomycetaceae</taxon>
        <taxon>Streptomyces</taxon>
    </lineage>
</organism>
<gene>
    <name evidence="1" type="ORF">HFV08_00880</name>
</gene>
<dbReference type="Proteomes" id="UP000772196">
    <property type="component" value="Unassembled WGS sequence"/>
</dbReference>